<dbReference type="WBParaSite" id="PEQ_0000068401-mRNA-1">
    <property type="protein sequence ID" value="PEQ_0000068401-mRNA-1"/>
    <property type="gene ID" value="PEQ_0000068401"/>
</dbReference>
<keyword evidence="2" id="KW-1185">Reference proteome</keyword>
<name>A0A914R254_PAREQ</name>
<evidence type="ECO:0000313" key="3">
    <source>
        <dbReference type="WBParaSite" id="PEQ_0000068401-mRNA-1"/>
    </source>
</evidence>
<proteinExistence type="predicted"/>
<sequence>MISKRINSTTINAPTPAGAAYFQPDDTNADDTSTSELSEHKEIFCIQRRALKRFEKSMSAIGPSVKQSTVRHSAPLSVVPFA</sequence>
<dbReference type="AlphaFoldDB" id="A0A914R254"/>
<accession>A0A914R254</accession>
<dbReference type="Proteomes" id="UP000887564">
    <property type="component" value="Unplaced"/>
</dbReference>
<evidence type="ECO:0000256" key="1">
    <source>
        <dbReference type="SAM" id="MobiDB-lite"/>
    </source>
</evidence>
<feature type="region of interest" description="Disordered" evidence="1">
    <location>
        <begin position="1"/>
        <end position="37"/>
    </location>
</feature>
<reference evidence="3" key="1">
    <citation type="submission" date="2022-11" db="UniProtKB">
        <authorList>
            <consortium name="WormBaseParasite"/>
        </authorList>
    </citation>
    <scope>IDENTIFICATION</scope>
</reference>
<organism evidence="2 3">
    <name type="scientific">Parascaris equorum</name>
    <name type="common">Equine roundworm</name>
    <dbReference type="NCBI Taxonomy" id="6256"/>
    <lineage>
        <taxon>Eukaryota</taxon>
        <taxon>Metazoa</taxon>
        <taxon>Ecdysozoa</taxon>
        <taxon>Nematoda</taxon>
        <taxon>Chromadorea</taxon>
        <taxon>Rhabditida</taxon>
        <taxon>Spirurina</taxon>
        <taxon>Ascaridomorpha</taxon>
        <taxon>Ascaridoidea</taxon>
        <taxon>Ascarididae</taxon>
        <taxon>Parascaris</taxon>
    </lineage>
</organism>
<feature type="compositionally biased region" description="Polar residues" evidence="1">
    <location>
        <begin position="1"/>
        <end position="13"/>
    </location>
</feature>
<evidence type="ECO:0000313" key="2">
    <source>
        <dbReference type="Proteomes" id="UP000887564"/>
    </source>
</evidence>
<protein>
    <submittedName>
        <fullName evidence="3">Uncharacterized protein</fullName>
    </submittedName>
</protein>